<dbReference type="EMBL" id="CAJNOG010002644">
    <property type="protein sequence ID" value="CAF1512880.1"/>
    <property type="molecule type" value="Genomic_DNA"/>
</dbReference>
<sequence length="123" mass="13755">MEATDESDVEEFDPMLFSSPSNSISNSDNEDHTQALEDKLNLNLLFDNDHIATSIESQTTIINQNLQSPDEDSMTHLDSTNIAAVVEVVSEDIPQQPATELKTRKKRAVAPTGERFYSTRSRK</sequence>
<dbReference type="EMBL" id="CAJOAZ010002572">
    <property type="protein sequence ID" value="CAF3941253.1"/>
    <property type="molecule type" value="Genomic_DNA"/>
</dbReference>
<evidence type="ECO:0000313" key="3">
    <source>
        <dbReference type="EMBL" id="CAF3941253.1"/>
    </source>
</evidence>
<evidence type="ECO:0000313" key="2">
    <source>
        <dbReference type="EMBL" id="CAF1512880.1"/>
    </source>
</evidence>
<feature type="region of interest" description="Disordered" evidence="1">
    <location>
        <begin position="98"/>
        <end position="123"/>
    </location>
</feature>
<name>A0A815TZM4_9BILA</name>
<feature type="region of interest" description="Disordered" evidence="1">
    <location>
        <begin position="1"/>
        <end position="32"/>
    </location>
</feature>
<comment type="caution">
    <text evidence="2">The sequence shown here is derived from an EMBL/GenBank/DDBJ whole genome shotgun (WGS) entry which is preliminary data.</text>
</comment>
<dbReference type="Proteomes" id="UP000663844">
    <property type="component" value="Unassembled WGS sequence"/>
</dbReference>
<accession>A0A815TZM4</accession>
<feature type="compositionally biased region" description="Acidic residues" evidence="1">
    <location>
        <begin position="1"/>
        <end position="13"/>
    </location>
</feature>
<feature type="compositionally biased region" description="Low complexity" evidence="1">
    <location>
        <begin position="18"/>
        <end position="27"/>
    </location>
</feature>
<dbReference type="AlphaFoldDB" id="A0A815TZM4"/>
<dbReference type="Proteomes" id="UP000663845">
    <property type="component" value="Unassembled WGS sequence"/>
</dbReference>
<evidence type="ECO:0000256" key="1">
    <source>
        <dbReference type="SAM" id="MobiDB-lite"/>
    </source>
</evidence>
<reference evidence="2" key="1">
    <citation type="submission" date="2021-02" db="EMBL/GenBank/DDBJ databases">
        <authorList>
            <person name="Nowell W R."/>
        </authorList>
    </citation>
    <scope>NUCLEOTIDE SEQUENCE</scope>
</reference>
<gene>
    <name evidence="2" type="ORF">JYZ213_LOCUS44133</name>
    <name evidence="3" type="ORF">OXD698_LOCUS26140</name>
</gene>
<evidence type="ECO:0000313" key="4">
    <source>
        <dbReference type="Proteomes" id="UP000663845"/>
    </source>
</evidence>
<organism evidence="2 4">
    <name type="scientific">Adineta steineri</name>
    <dbReference type="NCBI Taxonomy" id="433720"/>
    <lineage>
        <taxon>Eukaryota</taxon>
        <taxon>Metazoa</taxon>
        <taxon>Spiralia</taxon>
        <taxon>Gnathifera</taxon>
        <taxon>Rotifera</taxon>
        <taxon>Eurotatoria</taxon>
        <taxon>Bdelloidea</taxon>
        <taxon>Adinetida</taxon>
        <taxon>Adinetidae</taxon>
        <taxon>Adineta</taxon>
    </lineage>
</organism>
<proteinExistence type="predicted"/>
<protein>
    <submittedName>
        <fullName evidence="2">Uncharacterized protein</fullName>
    </submittedName>
</protein>